<sequence>MLTAAAAAAVLLLAGCGDDVPATGGDDPTEEVTPTGDPSGSPTSPTDPTTPTGDPTDLPSDDPSGLPTDPGTTPPSDTPVPQPTTTPGSLQLSGFPTPGVESGCWLLDGYLLMGGDQELISSGREVQITGEAQPGILTTCQQGTPFRVDSVVAIEP</sequence>
<evidence type="ECO:0000313" key="3">
    <source>
        <dbReference type="Proteomes" id="UP000182977"/>
    </source>
</evidence>
<reference evidence="3" key="1">
    <citation type="submission" date="2016-10" db="EMBL/GenBank/DDBJ databases">
        <authorList>
            <person name="Varghese N."/>
            <person name="Submissions S."/>
        </authorList>
    </citation>
    <scope>NUCLEOTIDE SEQUENCE [LARGE SCALE GENOMIC DNA]</scope>
    <source>
        <strain evidence="3">DSM 45079</strain>
    </source>
</reference>
<dbReference type="EMBL" id="LT629791">
    <property type="protein sequence ID" value="SDU45403.1"/>
    <property type="molecule type" value="Genomic_DNA"/>
</dbReference>
<accession>A0A1H2IMU1</accession>
<feature type="compositionally biased region" description="Low complexity" evidence="1">
    <location>
        <begin position="33"/>
        <end position="71"/>
    </location>
</feature>
<feature type="compositionally biased region" description="Polar residues" evidence="1">
    <location>
        <begin position="85"/>
        <end position="94"/>
    </location>
</feature>
<name>A0A1H2IMU1_9ACTN</name>
<dbReference type="Proteomes" id="UP000182977">
    <property type="component" value="Chromosome I"/>
</dbReference>
<dbReference type="STRING" id="419479.SAMN04488563_1857"/>
<dbReference type="OrthoDB" id="5148907at2"/>
<protein>
    <submittedName>
        <fullName evidence="2">Uncharacterized protein</fullName>
    </submittedName>
</protein>
<dbReference type="AlphaFoldDB" id="A0A1H2IMU1"/>
<gene>
    <name evidence="2" type="ORF">SAMN04488563_1857</name>
</gene>
<dbReference type="RefSeq" id="WP_157524228.1">
    <property type="nucleotide sequence ID" value="NZ_LBMC01000019.1"/>
</dbReference>
<proteinExistence type="predicted"/>
<organism evidence="2 3">
    <name type="scientific">Jiangella alkaliphila</name>
    <dbReference type="NCBI Taxonomy" id="419479"/>
    <lineage>
        <taxon>Bacteria</taxon>
        <taxon>Bacillati</taxon>
        <taxon>Actinomycetota</taxon>
        <taxon>Actinomycetes</taxon>
        <taxon>Jiangellales</taxon>
        <taxon>Jiangellaceae</taxon>
        <taxon>Jiangella</taxon>
    </lineage>
</organism>
<feature type="region of interest" description="Disordered" evidence="1">
    <location>
        <begin position="16"/>
        <end position="98"/>
    </location>
</feature>
<keyword evidence="3" id="KW-1185">Reference proteome</keyword>
<evidence type="ECO:0000256" key="1">
    <source>
        <dbReference type="SAM" id="MobiDB-lite"/>
    </source>
</evidence>
<feature type="compositionally biased region" description="Pro residues" evidence="1">
    <location>
        <begin position="72"/>
        <end position="84"/>
    </location>
</feature>
<evidence type="ECO:0000313" key="2">
    <source>
        <dbReference type="EMBL" id="SDU45403.1"/>
    </source>
</evidence>